<name>A0ABT6PXX5_9PSEU</name>
<protein>
    <submittedName>
        <fullName evidence="2">DUF4245 domain-containing protein</fullName>
    </submittedName>
</protein>
<feature type="transmembrane region" description="Helical" evidence="1">
    <location>
        <begin position="21"/>
        <end position="42"/>
    </location>
</feature>
<dbReference type="RefSeq" id="WP_281459104.1">
    <property type="nucleotide sequence ID" value="NZ_JASAOF010000039.1"/>
</dbReference>
<keyword evidence="1" id="KW-1133">Transmembrane helix</keyword>
<sequence>MGVVAEPRNQQPAPSRPPRTMSAMIFAILPLVLVSFGIAGLFTQCSFTPSGPTVDSGSVPTVDVPAELRDAAAGVDFPIVDPQLPDTWRANSSNSTTLPSHTEVVRVGWLTGDARYLRLAQSTAAEEELVTGETRQPPHALGTTEAGGRQWIRYQGVRDEQAWVSERDGVRLLITGNATEAEFTTLAEAALTGPEIGS</sequence>
<proteinExistence type="predicted"/>
<dbReference type="EMBL" id="JASAOF010000039">
    <property type="protein sequence ID" value="MDI2032868.1"/>
    <property type="molecule type" value="Genomic_DNA"/>
</dbReference>
<accession>A0ABT6PXX5</accession>
<dbReference type="InterPro" id="IPR025339">
    <property type="entry name" value="DUF4245"/>
</dbReference>
<dbReference type="Proteomes" id="UP001237595">
    <property type="component" value="Unassembled WGS sequence"/>
</dbReference>
<dbReference type="Pfam" id="PF14030">
    <property type="entry name" value="DUF4245"/>
    <property type="match status" value="1"/>
</dbReference>
<gene>
    <name evidence="2" type="ORF">QFW96_29900</name>
</gene>
<organism evidence="2 3">
    <name type="scientific">Saccharopolyspora ipomoeae</name>
    <dbReference type="NCBI Taxonomy" id="3042027"/>
    <lineage>
        <taxon>Bacteria</taxon>
        <taxon>Bacillati</taxon>
        <taxon>Actinomycetota</taxon>
        <taxon>Actinomycetes</taxon>
        <taxon>Pseudonocardiales</taxon>
        <taxon>Pseudonocardiaceae</taxon>
        <taxon>Saccharopolyspora</taxon>
    </lineage>
</organism>
<keyword evidence="3" id="KW-1185">Reference proteome</keyword>
<reference evidence="2 3" key="1">
    <citation type="submission" date="2023-04" db="EMBL/GenBank/DDBJ databases">
        <title>Draft genome sequence of Saccharopolyspora sp. TS4A08 isolated from sweet potato rhizospheric soil.</title>
        <authorList>
            <person name="Suksaard P."/>
            <person name="Duangmal K."/>
        </authorList>
    </citation>
    <scope>NUCLEOTIDE SEQUENCE [LARGE SCALE GENOMIC DNA]</scope>
    <source>
        <strain evidence="2 3">TS4A08</strain>
    </source>
</reference>
<evidence type="ECO:0000313" key="3">
    <source>
        <dbReference type="Proteomes" id="UP001237595"/>
    </source>
</evidence>
<comment type="caution">
    <text evidence="2">The sequence shown here is derived from an EMBL/GenBank/DDBJ whole genome shotgun (WGS) entry which is preliminary data.</text>
</comment>
<evidence type="ECO:0000256" key="1">
    <source>
        <dbReference type="SAM" id="Phobius"/>
    </source>
</evidence>
<keyword evidence="1" id="KW-0472">Membrane</keyword>
<keyword evidence="1" id="KW-0812">Transmembrane</keyword>
<evidence type="ECO:0000313" key="2">
    <source>
        <dbReference type="EMBL" id="MDI2032868.1"/>
    </source>
</evidence>